<protein>
    <recommendedName>
        <fullName evidence="2">DUF4296 domain-containing protein</fullName>
    </recommendedName>
</protein>
<evidence type="ECO:0000313" key="4">
    <source>
        <dbReference type="Proteomes" id="UP000236736"/>
    </source>
</evidence>
<keyword evidence="1" id="KW-0732">Signal</keyword>
<name>A0A1H5ZU21_9BACT</name>
<gene>
    <name evidence="3" type="ORF">SAMN03080598_03735</name>
</gene>
<sequence>MKRILLAFLFLVFSFSCDSDRTPSGVLSEDEVVNVLIDIQLTEGMVGALPISYDSSQVLYALMEKEIFIKHGVEDSVFVNSMRYYLEDARKMDQIYSRVIDSLVVRESNPAKKEDLF</sequence>
<evidence type="ECO:0000313" key="3">
    <source>
        <dbReference type="EMBL" id="SEG39929.1"/>
    </source>
</evidence>
<dbReference type="InterPro" id="IPR025381">
    <property type="entry name" value="DUF4296"/>
</dbReference>
<evidence type="ECO:0000259" key="2">
    <source>
        <dbReference type="Pfam" id="PF14129"/>
    </source>
</evidence>
<accession>A0A1H5ZU21</accession>
<dbReference type="OrthoDB" id="981921at2"/>
<reference evidence="4" key="1">
    <citation type="submission" date="2016-10" db="EMBL/GenBank/DDBJ databases">
        <authorList>
            <person name="Varghese N."/>
            <person name="Submissions S."/>
        </authorList>
    </citation>
    <scope>NUCLEOTIDE SEQUENCE [LARGE SCALE GENOMIC DNA]</scope>
    <source>
        <strain evidence="4">DSM 17298</strain>
    </source>
</reference>
<organism evidence="3 4">
    <name type="scientific">Algoriphagus boritolerans DSM 17298 = JCM 18970</name>
    <dbReference type="NCBI Taxonomy" id="1120964"/>
    <lineage>
        <taxon>Bacteria</taxon>
        <taxon>Pseudomonadati</taxon>
        <taxon>Bacteroidota</taxon>
        <taxon>Cytophagia</taxon>
        <taxon>Cytophagales</taxon>
        <taxon>Cyclobacteriaceae</taxon>
        <taxon>Algoriphagus</taxon>
    </lineage>
</organism>
<keyword evidence="4" id="KW-1185">Reference proteome</keyword>
<feature type="signal peptide" evidence="1">
    <location>
        <begin position="1"/>
        <end position="19"/>
    </location>
</feature>
<dbReference type="STRING" id="1120964.GCA_001313265_06088"/>
<dbReference type="RefSeq" id="WP_103926310.1">
    <property type="nucleotide sequence ID" value="NZ_FNVR01000032.1"/>
</dbReference>
<dbReference type="PROSITE" id="PS51257">
    <property type="entry name" value="PROKAR_LIPOPROTEIN"/>
    <property type="match status" value="1"/>
</dbReference>
<dbReference type="Pfam" id="PF14129">
    <property type="entry name" value="DUF4296"/>
    <property type="match status" value="1"/>
</dbReference>
<proteinExistence type="predicted"/>
<dbReference type="Proteomes" id="UP000236736">
    <property type="component" value="Unassembled WGS sequence"/>
</dbReference>
<dbReference type="EMBL" id="FNVR01000032">
    <property type="protein sequence ID" value="SEG39929.1"/>
    <property type="molecule type" value="Genomic_DNA"/>
</dbReference>
<dbReference type="AlphaFoldDB" id="A0A1H5ZU21"/>
<evidence type="ECO:0000256" key="1">
    <source>
        <dbReference type="SAM" id="SignalP"/>
    </source>
</evidence>
<feature type="domain" description="DUF4296" evidence="2">
    <location>
        <begin position="23"/>
        <end position="107"/>
    </location>
</feature>
<feature type="chain" id="PRO_5009291907" description="DUF4296 domain-containing protein" evidence="1">
    <location>
        <begin position="20"/>
        <end position="117"/>
    </location>
</feature>